<keyword evidence="3" id="KW-1185">Reference proteome</keyword>
<dbReference type="OrthoDB" id="4565346at2"/>
<comment type="caution">
    <text evidence="2">The sequence shown here is derived from an EMBL/GenBank/DDBJ whole genome shotgun (WGS) entry which is preliminary data.</text>
</comment>
<evidence type="ECO:0000313" key="2">
    <source>
        <dbReference type="EMBL" id="MRD47958.1"/>
    </source>
</evidence>
<reference evidence="2 3" key="1">
    <citation type="submission" date="2019-11" db="EMBL/GenBank/DDBJ databases">
        <title>Caenimonas koreensis gen. nov., sp. nov., isolated from activated sludge.</title>
        <authorList>
            <person name="Seung H.R."/>
        </authorList>
    </citation>
    <scope>NUCLEOTIDE SEQUENCE [LARGE SCALE GENOMIC DNA]</scope>
    <source>
        <strain evidence="2 3">EMB320</strain>
    </source>
</reference>
<dbReference type="InterPro" id="IPR038694">
    <property type="entry name" value="DUF427_sf"/>
</dbReference>
<proteinExistence type="predicted"/>
<dbReference type="EMBL" id="WJBU01000010">
    <property type="protein sequence ID" value="MRD47958.1"/>
    <property type="molecule type" value="Genomic_DNA"/>
</dbReference>
<dbReference type="PANTHER" id="PTHR43058">
    <property type="entry name" value="SLR0655 PROTEIN"/>
    <property type="match status" value="1"/>
</dbReference>
<accession>A0A844AZU6</accession>
<dbReference type="Proteomes" id="UP000487350">
    <property type="component" value="Unassembled WGS sequence"/>
</dbReference>
<dbReference type="RefSeq" id="WP_153585277.1">
    <property type="nucleotide sequence ID" value="NZ_WJBU01000010.1"/>
</dbReference>
<dbReference type="PANTHER" id="PTHR43058:SF1">
    <property type="entry name" value="DUF427 DOMAIN-CONTAINING PROTEIN"/>
    <property type="match status" value="1"/>
</dbReference>
<sequence length="190" mass="20821">MTARPASPPLPSWLQSAREHWQWRGQARPPFAAQPGPGQLSVWDFPRPPRLAPEPREVRIMWGGVQVARSARTLRVLETAHPPTYYIPWDDVARELLQPAPGGSFCEWKGPARYWSLVRGNKSLPSHAWSYPQPLAGAEALADCVAFYARGLECSVGGLPATPQPGGFYGGWVTPDLAGPFKGDPASEGW</sequence>
<dbReference type="Pfam" id="PF04248">
    <property type="entry name" value="NTP_transf_9"/>
    <property type="match status" value="1"/>
</dbReference>
<dbReference type="AlphaFoldDB" id="A0A844AZU6"/>
<protein>
    <submittedName>
        <fullName evidence="2">DUF427 domain-containing protein</fullName>
    </submittedName>
</protein>
<dbReference type="Gene3D" id="2.170.150.40">
    <property type="entry name" value="Domain of unknown function (DUF427)"/>
    <property type="match status" value="1"/>
</dbReference>
<organism evidence="2 3">
    <name type="scientific">Caenimonas koreensis DSM 17982</name>
    <dbReference type="NCBI Taxonomy" id="1121255"/>
    <lineage>
        <taxon>Bacteria</taxon>
        <taxon>Pseudomonadati</taxon>
        <taxon>Pseudomonadota</taxon>
        <taxon>Betaproteobacteria</taxon>
        <taxon>Burkholderiales</taxon>
        <taxon>Comamonadaceae</taxon>
        <taxon>Caenimonas</taxon>
    </lineage>
</organism>
<evidence type="ECO:0000313" key="3">
    <source>
        <dbReference type="Proteomes" id="UP000487350"/>
    </source>
</evidence>
<gene>
    <name evidence="2" type="ORF">GHT07_11760</name>
</gene>
<evidence type="ECO:0000259" key="1">
    <source>
        <dbReference type="Pfam" id="PF04248"/>
    </source>
</evidence>
<dbReference type="InterPro" id="IPR007361">
    <property type="entry name" value="DUF427"/>
</dbReference>
<name>A0A844AZU6_9BURK</name>
<feature type="domain" description="DUF427" evidence="1">
    <location>
        <begin position="58"/>
        <end position="149"/>
    </location>
</feature>